<feature type="region of interest" description="Disordered" evidence="1">
    <location>
        <begin position="31"/>
        <end position="63"/>
    </location>
</feature>
<dbReference type="AlphaFoldDB" id="A0A6J4L6P1"/>
<feature type="compositionally biased region" description="Basic and acidic residues" evidence="1">
    <location>
        <begin position="53"/>
        <end position="63"/>
    </location>
</feature>
<name>A0A6J4L6P1_9ACTN</name>
<dbReference type="EMBL" id="CADCUD010000071">
    <property type="protein sequence ID" value="CAA9324489.1"/>
    <property type="molecule type" value="Genomic_DNA"/>
</dbReference>
<sequence>MSGSAHNSGTGRVPAFADVTGRGSCPCGFEWSAAGRTGRRPGMIPSESSSGSDGRRGAVSRDV</sequence>
<evidence type="ECO:0000313" key="2">
    <source>
        <dbReference type="EMBL" id="CAA9324489.1"/>
    </source>
</evidence>
<gene>
    <name evidence="2" type="ORF">AVDCRST_MAG46-1046</name>
</gene>
<evidence type="ECO:0000256" key="1">
    <source>
        <dbReference type="SAM" id="MobiDB-lite"/>
    </source>
</evidence>
<accession>A0A6J4L6P1</accession>
<protein>
    <submittedName>
        <fullName evidence="2">Uncharacterized protein</fullName>
    </submittedName>
</protein>
<reference evidence="2" key="1">
    <citation type="submission" date="2020-02" db="EMBL/GenBank/DDBJ databases">
        <authorList>
            <person name="Meier V. D."/>
        </authorList>
    </citation>
    <scope>NUCLEOTIDE SEQUENCE</scope>
    <source>
        <strain evidence="2">AVDCRST_MAG46</strain>
    </source>
</reference>
<proteinExistence type="predicted"/>
<organism evidence="2">
    <name type="scientific">uncultured Nocardioidaceae bacterium</name>
    <dbReference type="NCBI Taxonomy" id="253824"/>
    <lineage>
        <taxon>Bacteria</taxon>
        <taxon>Bacillati</taxon>
        <taxon>Actinomycetota</taxon>
        <taxon>Actinomycetes</taxon>
        <taxon>Propionibacteriales</taxon>
        <taxon>Nocardioidaceae</taxon>
        <taxon>environmental samples</taxon>
    </lineage>
</organism>